<feature type="compositionally biased region" description="Basic and acidic residues" evidence="2">
    <location>
        <begin position="811"/>
        <end position="825"/>
    </location>
</feature>
<sequence>MSLELKTLNDLHNVVKKNFIEGHCSFQGKLTSNKVQTPVTFELFHDKLELAVGNENLMSLSYQDNPDLQFFIHQTQKDLLRIDVSEDSSLQFLCRNSSERYIFTKTFQMFKYFGGLRSFDETFTLNQTILGKNDELNAIAGRSVNQGGVKLKGLFAIFQTGSQNSDEQQCRTTIIFGSNGIDFQTEEFPSVVLKWSDNPQINRDDNTSKKLLISLKETKIILTCPSNDYADLIFECFTSFLKYDQENKDKNFNENEKEKEKEKEKENEIELELEKETEKIPKNTFFCSILSGHTANMNVQVVLEKEQFIFYYRNSSITRISTESDIKTKRGIILIEEFGYNHDNYISKKQLEQNSLVLTLKKKIKIKDNQEELQPKIAYLLFSQRSDLERFHLLFTEHREQTLDNFKKISKKLLPENPFLELKETEKWMKENNSKIMFQFETIGKMNKFHAQFKLFFSLSHITLFSLTGISIHQITKKTQLKQLGTNKKDSNKNNFYQLKFEDGGKFQFNIPDVSEYKLFSKLLNKLKKNAHGFEPISEIDNYFPVSIVPSKKSSSSSSSLNKANTHAASQLATIMLNENGIKIIKITETKKVNDFKKMKINYKTNLKKPILIRTSLWKMYLKFTSENSKKLFVDLYTSIKQQKYPKKSSESNFKDSPSEDNEDELEKENVEMDELNENNSSSSNDLSGNRNEKKKEHESTSQSESQPESESGKGQSNSESDSDKKSNSDSDNKSKTDEDSINSDEDNESEKNEQSKSVSDSDNDNDSDDSDNKSGNDSGNDSSNDKDSDDSDNKSGNDSDNDNDSGNDSGNDKDSDDSDNKSGNDSDDSNSESDNDKNESSNKSGSKSESESDQKKDSSIGSEENSSSGNGDGSEDSD</sequence>
<accession>A0ABQ8Y198</accession>
<dbReference type="Proteomes" id="UP001150062">
    <property type="component" value="Unassembled WGS sequence"/>
</dbReference>
<feature type="compositionally biased region" description="Acidic residues" evidence="2">
    <location>
        <begin position="659"/>
        <end position="677"/>
    </location>
</feature>
<feature type="compositionally biased region" description="Low complexity" evidence="2">
    <location>
        <begin position="701"/>
        <end position="720"/>
    </location>
</feature>
<keyword evidence="3" id="KW-0436">Ligase</keyword>
<gene>
    <name evidence="3" type="ORF">M0813_25854</name>
</gene>
<feature type="coiled-coil region" evidence="1">
    <location>
        <begin position="243"/>
        <end position="279"/>
    </location>
</feature>
<evidence type="ECO:0000256" key="1">
    <source>
        <dbReference type="SAM" id="Coils"/>
    </source>
</evidence>
<proteinExistence type="predicted"/>
<protein>
    <submittedName>
        <fullName evidence="3">Histidine--tRNA ligase</fullName>
    </submittedName>
</protein>
<organism evidence="3 4">
    <name type="scientific">Anaeramoeba flamelloides</name>
    <dbReference type="NCBI Taxonomy" id="1746091"/>
    <lineage>
        <taxon>Eukaryota</taxon>
        <taxon>Metamonada</taxon>
        <taxon>Anaeramoebidae</taxon>
        <taxon>Anaeramoeba</taxon>
    </lineage>
</organism>
<comment type="caution">
    <text evidence="3">The sequence shown here is derived from an EMBL/GenBank/DDBJ whole genome shotgun (WGS) entry which is preliminary data.</text>
</comment>
<evidence type="ECO:0000313" key="4">
    <source>
        <dbReference type="Proteomes" id="UP001150062"/>
    </source>
</evidence>
<name>A0ABQ8Y198_9EUKA</name>
<feature type="compositionally biased region" description="Acidic residues" evidence="2">
    <location>
        <begin position="740"/>
        <end position="749"/>
    </location>
</feature>
<feature type="compositionally biased region" description="Basic and acidic residues" evidence="2">
    <location>
        <begin position="835"/>
        <end position="859"/>
    </location>
</feature>
<evidence type="ECO:0000256" key="2">
    <source>
        <dbReference type="SAM" id="MobiDB-lite"/>
    </source>
</evidence>
<feature type="compositionally biased region" description="Basic and acidic residues" evidence="2">
    <location>
        <begin position="722"/>
        <end position="739"/>
    </location>
</feature>
<evidence type="ECO:0000313" key="3">
    <source>
        <dbReference type="EMBL" id="KAJ6238630.1"/>
    </source>
</evidence>
<dbReference type="EMBL" id="JAOAOG010000232">
    <property type="protein sequence ID" value="KAJ6238630.1"/>
    <property type="molecule type" value="Genomic_DNA"/>
</dbReference>
<feature type="compositionally biased region" description="Basic and acidic residues" evidence="2">
    <location>
        <begin position="691"/>
        <end position="700"/>
    </location>
</feature>
<feature type="region of interest" description="Disordered" evidence="2">
    <location>
        <begin position="644"/>
        <end position="879"/>
    </location>
</feature>
<keyword evidence="4" id="KW-1185">Reference proteome</keyword>
<feature type="compositionally biased region" description="Low complexity" evidence="2">
    <location>
        <begin position="678"/>
        <end position="688"/>
    </location>
</feature>
<dbReference type="GO" id="GO:0016874">
    <property type="term" value="F:ligase activity"/>
    <property type="evidence" value="ECO:0007669"/>
    <property type="project" value="UniProtKB-KW"/>
</dbReference>
<keyword evidence="1" id="KW-0175">Coiled coil</keyword>
<feature type="compositionally biased region" description="Basic and acidic residues" evidence="2">
    <location>
        <begin position="648"/>
        <end position="658"/>
    </location>
</feature>
<reference evidence="3" key="1">
    <citation type="submission" date="2022-08" db="EMBL/GenBank/DDBJ databases">
        <title>Novel sulfate-reducing endosymbionts in the free-living metamonad Anaeramoeba.</title>
        <authorList>
            <person name="Jerlstrom-Hultqvist J."/>
            <person name="Cepicka I."/>
            <person name="Gallot-Lavallee L."/>
            <person name="Salas-Leiva D."/>
            <person name="Curtis B.A."/>
            <person name="Zahonova K."/>
            <person name="Pipaliya S."/>
            <person name="Dacks J."/>
            <person name="Roger A.J."/>
        </authorList>
    </citation>
    <scope>NUCLEOTIDE SEQUENCE</scope>
    <source>
        <strain evidence="3">Schooner1</strain>
    </source>
</reference>
<feature type="compositionally biased region" description="Low complexity" evidence="2">
    <location>
        <begin position="774"/>
        <end position="783"/>
    </location>
</feature>
<feature type="compositionally biased region" description="Low complexity" evidence="2">
    <location>
        <begin position="860"/>
        <end position="870"/>
    </location>
</feature>
<feature type="compositionally biased region" description="Basic and acidic residues" evidence="2">
    <location>
        <begin position="784"/>
        <end position="798"/>
    </location>
</feature>